<feature type="compositionally biased region" description="Basic and acidic residues" evidence="1">
    <location>
        <begin position="25"/>
        <end position="47"/>
    </location>
</feature>
<protein>
    <submittedName>
        <fullName evidence="2">Uncharacterized protein</fullName>
    </submittedName>
</protein>
<evidence type="ECO:0000313" key="3">
    <source>
        <dbReference type="Proteomes" id="UP000235786"/>
    </source>
</evidence>
<proteinExistence type="predicted"/>
<organism evidence="2 3">
    <name type="scientific">Hyaloscypha variabilis (strain UAMH 11265 / GT02V1 / F)</name>
    <name type="common">Meliniomyces variabilis</name>
    <dbReference type="NCBI Taxonomy" id="1149755"/>
    <lineage>
        <taxon>Eukaryota</taxon>
        <taxon>Fungi</taxon>
        <taxon>Dikarya</taxon>
        <taxon>Ascomycota</taxon>
        <taxon>Pezizomycotina</taxon>
        <taxon>Leotiomycetes</taxon>
        <taxon>Helotiales</taxon>
        <taxon>Hyaloscyphaceae</taxon>
        <taxon>Hyaloscypha</taxon>
        <taxon>Hyaloscypha variabilis</taxon>
    </lineage>
</organism>
<dbReference type="AlphaFoldDB" id="A0A2J6R9R8"/>
<dbReference type="EMBL" id="KZ613952">
    <property type="protein sequence ID" value="PMD35250.1"/>
    <property type="molecule type" value="Genomic_DNA"/>
</dbReference>
<keyword evidence="3" id="KW-1185">Reference proteome</keyword>
<feature type="compositionally biased region" description="Basic and acidic residues" evidence="1">
    <location>
        <begin position="63"/>
        <end position="79"/>
    </location>
</feature>
<accession>A0A2J6R9R8</accession>
<dbReference type="Proteomes" id="UP000235786">
    <property type="component" value="Unassembled WGS sequence"/>
</dbReference>
<name>A0A2J6R9R8_HYAVF</name>
<reference evidence="2 3" key="1">
    <citation type="submission" date="2016-04" db="EMBL/GenBank/DDBJ databases">
        <title>A degradative enzymes factory behind the ericoid mycorrhizal symbiosis.</title>
        <authorList>
            <consortium name="DOE Joint Genome Institute"/>
            <person name="Martino E."/>
            <person name="Morin E."/>
            <person name="Grelet G."/>
            <person name="Kuo A."/>
            <person name="Kohler A."/>
            <person name="Daghino S."/>
            <person name="Barry K."/>
            <person name="Choi C."/>
            <person name="Cichocki N."/>
            <person name="Clum A."/>
            <person name="Copeland A."/>
            <person name="Hainaut M."/>
            <person name="Haridas S."/>
            <person name="Labutti K."/>
            <person name="Lindquist E."/>
            <person name="Lipzen A."/>
            <person name="Khouja H.-R."/>
            <person name="Murat C."/>
            <person name="Ohm R."/>
            <person name="Olson A."/>
            <person name="Spatafora J."/>
            <person name="Veneault-Fourrey C."/>
            <person name="Henrissat B."/>
            <person name="Grigoriev I."/>
            <person name="Martin F."/>
            <person name="Perotto S."/>
        </authorList>
    </citation>
    <scope>NUCLEOTIDE SEQUENCE [LARGE SCALE GENOMIC DNA]</scope>
    <source>
        <strain evidence="2 3">F</strain>
    </source>
</reference>
<sequence length="79" mass="8789">MSGEINWSDVNAERGTILTTIGDALPKETPEEKEERLKREAAADAKAKQQIAQNGSRHGNVPDPKRPRNKGQDEKKKSH</sequence>
<evidence type="ECO:0000313" key="2">
    <source>
        <dbReference type="EMBL" id="PMD35250.1"/>
    </source>
</evidence>
<evidence type="ECO:0000256" key="1">
    <source>
        <dbReference type="SAM" id="MobiDB-lite"/>
    </source>
</evidence>
<feature type="region of interest" description="Disordered" evidence="1">
    <location>
        <begin position="1"/>
        <end position="79"/>
    </location>
</feature>
<gene>
    <name evidence="2" type="ORF">L207DRAFT_516186</name>
</gene>